<comment type="caution">
    <text evidence="2">The sequence shown here is derived from an EMBL/GenBank/DDBJ whole genome shotgun (WGS) entry which is preliminary data.</text>
</comment>
<accession>A0A2W7RNM4</accession>
<dbReference type="SUPFAM" id="SSF117281">
    <property type="entry name" value="Kelch motif"/>
    <property type="match status" value="1"/>
</dbReference>
<reference evidence="2 3" key="1">
    <citation type="submission" date="2018-06" db="EMBL/GenBank/DDBJ databases">
        <title>Genomic Encyclopedia of Archaeal and Bacterial Type Strains, Phase II (KMG-II): from individual species to whole genera.</title>
        <authorList>
            <person name="Goeker M."/>
        </authorList>
    </citation>
    <scope>NUCLEOTIDE SEQUENCE [LARGE SCALE GENOMIC DNA]</scope>
    <source>
        <strain evidence="2 3">DSM 23241</strain>
    </source>
</reference>
<dbReference type="RefSeq" id="WP_170120428.1">
    <property type="nucleotide sequence ID" value="NZ_QKZV01000005.1"/>
</dbReference>
<dbReference type="Proteomes" id="UP000249720">
    <property type="component" value="Unassembled WGS sequence"/>
</dbReference>
<dbReference type="EMBL" id="QKZV01000005">
    <property type="protein sequence ID" value="PZX62398.1"/>
    <property type="molecule type" value="Genomic_DNA"/>
</dbReference>
<dbReference type="Gene3D" id="2.120.10.80">
    <property type="entry name" value="Kelch-type beta propeller"/>
    <property type="match status" value="2"/>
</dbReference>
<feature type="signal peptide" evidence="1">
    <location>
        <begin position="1"/>
        <end position="27"/>
    </location>
</feature>
<organism evidence="2 3">
    <name type="scientific">Hydrotalea sandarakina</name>
    <dbReference type="NCBI Taxonomy" id="1004304"/>
    <lineage>
        <taxon>Bacteria</taxon>
        <taxon>Pseudomonadati</taxon>
        <taxon>Bacteroidota</taxon>
        <taxon>Chitinophagia</taxon>
        <taxon>Chitinophagales</taxon>
        <taxon>Chitinophagaceae</taxon>
        <taxon>Hydrotalea</taxon>
    </lineage>
</organism>
<dbReference type="PANTHER" id="PTHR45632:SF5">
    <property type="entry name" value="KELCH-LIKE PROTEIN 22"/>
    <property type="match status" value="1"/>
</dbReference>
<dbReference type="Pfam" id="PF24681">
    <property type="entry name" value="Kelch_KLHDC2_KLHL20_DRC7"/>
    <property type="match status" value="1"/>
</dbReference>
<feature type="chain" id="PRO_5015889360" evidence="1">
    <location>
        <begin position="28"/>
        <end position="348"/>
    </location>
</feature>
<proteinExistence type="predicted"/>
<evidence type="ECO:0000256" key="1">
    <source>
        <dbReference type="SAM" id="SignalP"/>
    </source>
</evidence>
<gene>
    <name evidence="2" type="ORF">LX80_01881</name>
</gene>
<keyword evidence="3" id="KW-1185">Reference proteome</keyword>
<dbReference type="PROSITE" id="PS51257">
    <property type="entry name" value="PROKAR_LIPOPROTEIN"/>
    <property type="match status" value="1"/>
</dbReference>
<name>A0A2W7RNM4_9BACT</name>
<dbReference type="PANTHER" id="PTHR45632">
    <property type="entry name" value="LD33804P"/>
    <property type="match status" value="1"/>
</dbReference>
<sequence length="348" mass="38531">MKRIQYYFFLPASLVLLLISCARTVLDPTQSSGNWVLSPNDFVGDQRTAACAFTVGNVAYIGTGYNLAKNIRYSDLYSYDPTKGSNGSWTQLANAPANFTPRSNAVAFAIGTNGYITTGQDNYNNFLNDMWQYNTITNTWVQKASFAGTPRIDALAFSIGNLGYLLCGYDGGSNKKDSWQYDPNSDTWSLTPTQFTGSKRQGGIVFVYQNKAYIVTGTNNGEVNDFTVFDPSNTTSPWNQLRPITNVSTDTYDDLYTNIIRDHGVGFVLGDSAYITTGQNGSYNISTWGYDFKNDLWFQKTNFERAGRSGAVGFSVAGRAFVTTGASGSAYYDDLNEWFPYQPYNPND</sequence>
<keyword evidence="1" id="KW-0732">Signal</keyword>
<protein>
    <submittedName>
        <fullName evidence="2">Galactose oxidase-like protein</fullName>
    </submittedName>
</protein>
<dbReference type="InterPro" id="IPR015915">
    <property type="entry name" value="Kelch-typ_b-propeller"/>
</dbReference>
<evidence type="ECO:0000313" key="2">
    <source>
        <dbReference type="EMBL" id="PZX62398.1"/>
    </source>
</evidence>
<evidence type="ECO:0000313" key="3">
    <source>
        <dbReference type="Proteomes" id="UP000249720"/>
    </source>
</evidence>
<dbReference type="AlphaFoldDB" id="A0A2W7RNM4"/>